<name>R7QAW3_CHOCR</name>
<evidence type="ECO:0000313" key="3">
    <source>
        <dbReference type="Proteomes" id="UP000012073"/>
    </source>
</evidence>
<dbReference type="Gramene" id="CDF34600">
    <property type="protein sequence ID" value="CDF34600"/>
    <property type="gene ID" value="CHC_T00003246001"/>
</dbReference>
<dbReference type="RefSeq" id="XP_005714419.1">
    <property type="nucleotide sequence ID" value="XM_005714362.1"/>
</dbReference>
<dbReference type="Proteomes" id="UP000012073">
    <property type="component" value="Unassembled WGS sequence"/>
</dbReference>
<organism evidence="2 3">
    <name type="scientific">Chondrus crispus</name>
    <name type="common">Carrageen Irish moss</name>
    <name type="synonym">Polymorpha crispa</name>
    <dbReference type="NCBI Taxonomy" id="2769"/>
    <lineage>
        <taxon>Eukaryota</taxon>
        <taxon>Rhodophyta</taxon>
        <taxon>Florideophyceae</taxon>
        <taxon>Rhodymeniophycidae</taxon>
        <taxon>Gigartinales</taxon>
        <taxon>Gigartinaceae</taxon>
        <taxon>Chondrus</taxon>
    </lineage>
</organism>
<dbReference type="AlphaFoldDB" id="R7QAW3"/>
<protein>
    <submittedName>
        <fullName evidence="2">Uncharacterized protein</fullName>
    </submittedName>
</protein>
<keyword evidence="3" id="KW-1185">Reference proteome</keyword>
<evidence type="ECO:0000313" key="2">
    <source>
        <dbReference type="EMBL" id="CDF34600.1"/>
    </source>
</evidence>
<dbReference type="EMBL" id="HG001702">
    <property type="protein sequence ID" value="CDF34600.1"/>
    <property type="molecule type" value="Genomic_DNA"/>
</dbReference>
<accession>R7QAW3</accession>
<dbReference type="KEGG" id="ccp:CHC_T00003246001"/>
<gene>
    <name evidence="2" type="ORF">CHC_T00003246001</name>
</gene>
<dbReference type="GeneID" id="17322138"/>
<reference evidence="3" key="1">
    <citation type="journal article" date="2013" name="Proc. Natl. Acad. Sci. U.S.A.">
        <title>Genome structure and metabolic features in the red seaweed Chondrus crispus shed light on evolution of the Archaeplastida.</title>
        <authorList>
            <person name="Collen J."/>
            <person name="Porcel B."/>
            <person name="Carre W."/>
            <person name="Ball S.G."/>
            <person name="Chaparro C."/>
            <person name="Tonon T."/>
            <person name="Barbeyron T."/>
            <person name="Michel G."/>
            <person name="Noel B."/>
            <person name="Valentin K."/>
            <person name="Elias M."/>
            <person name="Artiguenave F."/>
            <person name="Arun A."/>
            <person name="Aury J.M."/>
            <person name="Barbosa-Neto J.F."/>
            <person name="Bothwell J.H."/>
            <person name="Bouget F.Y."/>
            <person name="Brillet L."/>
            <person name="Cabello-Hurtado F."/>
            <person name="Capella-Gutierrez S."/>
            <person name="Charrier B."/>
            <person name="Cladiere L."/>
            <person name="Cock J.M."/>
            <person name="Coelho S.M."/>
            <person name="Colleoni C."/>
            <person name="Czjzek M."/>
            <person name="Da Silva C."/>
            <person name="Delage L."/>
            <person name="Denoeud F."/>
            <person name="Deschamps P."/>
            <person name="Dittami S.M."/>
            <person name="Gabaldon T."/>
            <person name="Gachon C.M."/>
            <person name="Groisillier A."/>
            <person name="Herve C."/>
            <person name="Jabbari K."/>
            <person name="Katinka M."/>
            <person name="Kloareg B."/>
            <person name="Kowalczyk N."/>
            <person name="Labadie K."/>
            <person name="Leblanc C."/>
            <person name="Lopez P.J."/>
            <person name="McLachlan D.H."/>
            <person name="Meslet-Cladiere L."/>
            <person name="Moustafa A."/>
            <person name="Nehr Z."/>
            <person name="Nyvall Collen P."/>
            <person name="Panaud O."/>
            <person name="Partensky F."/>
            <person name="Poulain J."/>
            <person name="Rensing S.A."/>
            <person name="Rousvoal S."/>
            <person name="Samson G."/>
            <person name="Symeonidi A."/>
            <person name="Weissenbach J."/>
            <person name="Zambounis A."/>
            <person name="Wincker P."/>
            <person name="Boyen C."/>
        </authorList>
    </citation>
    <scope>NUCLEOTIDE SEQUENCE [LARGE SCALE GENOMIC DNA]</scope>
    <source>
        <strain evidence="3">cv. Stackhouse</strain>
    </source>
</reference>
<sequence length="135" mass="15225">MHLFTLFPTHLVPLGHTTPGRSQRIRGSFTDDFTHTRSRHFNPDPQTQNGSPLQNCPSPIGLTHFFTRRVPAHTFPGMHTCPGLSQRGPKIVPWVKEIRHTNEKATANFILGTDVMVDNETLVCFSRYRNGSSFA</sequence>
<evidence type="ECO:0000256" key="1">
    <source>
        <dbReference type="SAM" id="MobiDB-lite"/>
    </source>
</evidence>
<feature type="region of interest" description="Disordered" evidence="1">
    <location>
        <begin position="33"/>
        <end position="52"/>
    </location>
</feature>
<proteinExistence type="predicted"/>